<dbReference type="EMBL" id="CP016346">
    <property type="protein sequence ID" value="ANQ14779.1"/>
    <property type="molecule type" value="Genomic_DNA"/>
</dbReference>
<feature type="domain" description="Lnb N-terminal periplasmic" evidence="1">
    <location>
        <begin position="103"/>
        <end position="266"/>
    </location>
</feature>
<evidence type="ECO:0000259" key="2">
    <source>
        <dbReference type="Pfam" id="PF25222"/>
    </source>
</evidence>
<dbReference type="Proteomes" id="UP000092741">
    <property type="component" value="Chromosome 2"/>
</dbReference>
<feature type="domain" description="DUF7840" evidence="2">
    <location>
        <begin position="380"/>
        <end position="591"/>
    </location>
</feature>
<name>A0AAN1CXM6_VIBNA</name>
<keyword evidence="5" id="KW-1185">Reference proteome</keyword>
<evidence type="ECO:0000259" key="1">
    <source>
        <dbReference type="Pfam" id="PF13387"/>
    </source>
</evidence>
<dbReference type="Pfam" id="PF25225">
    <property type="entry name" value="DUF7843"/>
    <property type="match status" value="1"/>
</dbReference>
<sequence>MASDRELLEKAIHESITRELAVSKKWLGLIHFEDGVVSSRSSINNSDFFLSPLGYKSPQAELKATLDKFIHSPITQCRFPARVLWLKSVMPNLILPQVHCAEYDSYMKAFRTESVSVLYASGYLGNPASMYGHVLLKFNGSENNDLLDNTFSYGAIVSESDNKLTYIYKGIMGGYQGHFANQKYHHQSLTYNESELRDLWEYRLNLTQDEIDLLLAHLWEIENSSMTYYFFKQNCSYQLAKLLEIVVDRPLLAPNKLWVMPYDLIMMLNQPGVADYIDDFIYHGSRQENLYNRYKQLNDKEKDWVQRIINQSSENTRSLLLSIDEVSAKRIIDTLYDYYSFLDIKNEGLSKEQANKRKQLLLVRFELPPEKIEWEVSKKKPPHAAQNTAKLQVSQLYNESFGQGNILRFRANYYDMLNLNAARIPYSELSTLDISFLYTMETDALRLREFSLFNVVNLNVSQTGLPGDESNAWALKAGYKPTSLDCIKCSDIYLSGFYGKSWLIRDNFVGYSALAGEFQFSDFTNSNLLGGPEFGLVLDITPSWATSLIFGRSYNLISLAESKNYLSWEQRFLESRDFDFRTTVRYDEVFEYAINVSMYW</sequence>
<reference evidence="4 5" key="1">
    <citation type="submission" date="2016-07" db="EMBL/GenBank/DDBJ databases">
        <title>Developing Vibrio natriegens as a novel, fast-growing host for biotechnology.</title>
        <authorList>
            <person name="Weinstock M.T."/>
            <person name="Hesek E.D."/>
            <person name="Wilson C.M."/>
            <person name="Gibson D.G."/>
        </authorList>
    </citation>
    <scope>NUCLEOTIDE SEQUENCE [LARGE SCALE GENOMIC DNA]</scope>
    <source>
        <strain evidence="4 5">ATCC 14048</strain>
    </source>
</reference>
<dbReference type="InterPro" id="IPR057165">
    <property type="entry name" value="DUF7843"/>
</dbReference>
<dbReference type="Pfam" id="PF25222">
    <property type="entry name" value="DUF7840"/>
    <property type="match status" value="1"/>
</dbReference>
<accession>A0AAN1CXM6</accession>
<dbReference type="Pfam" id="PF13387">
    <property type="entry name" value="Lnb_N"/>
    <property type="match status" value="1"/>
</dbReference>
<dbReference type="AlphaFoldDB" id="A0AAN1CXM6"/>
<evidence type="ECO:0000313" key="5">
    <source>
        <dbReference type="Proteomes" id="UP000092741"/>
    </source>
</evidence>
<evidence type="ECO:0000313" key="4">
    <source>
        <dbReference type="EMBL" id="ANQ14779.1"/>
    </source>
</evidence>
<feature type="domain" description="DUF7843" evidence="3">
    <location>
        <begin position="19"/>
        <end position="88"/>
    </location>
</feature>
<dbReference type="GeneID" id="70915771"/>
<dbReference type="RefSeq" id="WP_020335406.1">
    <property type="nucleotide sequence ID" value="NZ_ATFJ01000036.1"/>
</dbReference>
<proteinExistence type="predicted"/>
<dbReference type="InterPro" id="IPR025178">
    <property type="entry name" value="Lnb_N"/>
</dbReference>
<evidence type="ECO:0000259" key="3">
    <source>
        <dbReference type="Pfam" id="PF25225"/>
    </source>
</evidence>
<evidence type="ECO:0008006" key="6">
    <source>
        <dbReference type="Google" id="ProtNLM"/>
    </source>
</evidence>
<protein>
    <recommendedName>
        <fullName evidence="6">DUF4105 domain-containing protein</fullName>
    </recommendedName>
</protein>
<organism evidence="4 5">
    <name type="scientific">Vibrio natriegens NBRC 15636 = ATCC 14048 = DSM 759</name>
    <dbReference type="NCBI Taxonomy" id="1219067"/>
    <lineage>
        <taxon>Bacteria</taxon>
        <taxon>Pseudomonadati</taxon>
        <taxon>Pseudomonadota</taxon>
        <taxon>Gammaproteobacteria</taxon>
        <taxon>Vibrionales</taxon>
        <taxon>Vibrionaceae</taxon>
        <taxon>Vibrio</taxon>
    </lineage>
</organism>
<dbReference type="InterPro" id="IPR057162">
    <property type="entry name" value="DUF7840"/>
</dbReference>
<gene>
    <name evidence="4" type="ORF">BA890_18735</name>
</gene>